<keyword evidence="2" id="KW-1185">Reference proteome</keyword>
<protein>
    <submittedName>
        <fullName evidence="1">Uncharacterized protein</fullName>
    </submittedName>
</protein>
<comment type="caution">
    <text evidence="1">The sequence shown here is derived from an EMBL/GenBank/DDBJ whole genome shotgun (WGS) entry which is preliminary data.</text>
</comment>
<gene>
    <name evidence="1" type="ORF">HPB47_011855</name>
</gene>
<dbReference type="EMBL" id="JABSTQ010011467">
    <property type="protein sequence ID" value="KAG0411020.1"/>
    <property type="molecule type" value="Genomic_DNA"/>
</dbReference>
<accession>A0AC60NVB6</accession>
<proteinExistence type="predicted"/>
<dbReference type="Proteomes" id="UP000805193">
    <property type="component" value="Unassembled WGS sequence"/>
</dbReference>
<name>A0AC60NVB6_IXOPE</name>
<evidence type="ECO:0000313" key="2">
    <source>
        <dbReference type="Proteomes" id="UP000805193"/>
    </source>
</evidence>
<feature type="non-terminal residue" evidence="1">
    <location>
        <position position="1"/>
    </location>
</feature>
<reference evidence="1 2" key="1">
    <citation type="journal article" date="2020" name="Cell">
        <title>Large-Scale Comparative Analyses of Tick Genomes Elucidate Their Genetic Diversity and Vector Capacities.</title>
        <authorList>
            <consortium name="Tick Genome and Microbiome Consortium (TIGMIC)"/>
            <person name="Jia N."/>
            <person name="Wang J."/>
            <person name="Shi W."/>
            <person name="Du L."/>
            <person name="Sun Y."/>
            <person name="Zhan W."/>
            <person name="Jiang J.F."/>
            <person name="Wang Q."/>
            <person name="Zhang B."/>
            <person name="Ji P."/>
            <person name="Bell-Sakyi L."/>
            <person name="Cui X.M."/>
            <person name="Yuan T.T."/>
            <person name="Jiang B.G."/>
            <person name="Yang W.F."/>
            <person name="Lam T.T."/>
            <person name="Chang Q.C."/>
            <person name="Ding S.J."/>
            <person name="Wang X.J."/>
            <person name="Zhu J.G."/>
            <person name="Ruan X.D."/>
            <person name="Zhao L."/>
            <person name="Wei J.T."/>
            <person name="Ye R.Z."/>
            <person name="Que T.C."/>
            <person name="Du C.H."/>
            <person name="Zhou Y.H."/>
            <person name="Cheng J.X."/>
            <person name="Dai P.F."/>
            <person name="Guo W.B."/>
            <person name="Han X.H."/>
            <person name="Huang E.J."/>
            <person name="Li L.F."/>
            <person name="Wei W."/>
            <person name="Gao Y.C."/>
            <person name="Liu J.Z."/>
            <person name="Shao H.Z."/>
            <person name="Wang X."/>
            <person name="Wang C.C."/>
            <person name="Yang T.C."/>
            <person name="Huo Q.B."/>
            <person name="Li W."/>
            <person name="Chen H.Y."/>
            <person name="Chen S.E."/>
            <person name="Zhou L.G."/>
            <person name="Ni X.B."/>
            <person name="Tian J.H."/>
            <person name="Sheng Y."/>
            <person name="Liu T."/>
            <person name="Pan Y.S."/>
            <person name="Xia L.Y."/>
            <person name="Li J."/>
            <person name="Zhao F."/>
            <person name="Cao W.C."/>
        </authorList>
    </citation>
    <scope>NUCLEOTIDE SEQUENCE [LARGE SCALE GENOMIC DNA]</scope>
    <source>
        <strain evidence="1">Iper-2018</strain>
    </source>
</reference>
<organism evidence="1 2">
    <name type="scientific">Ixodes persulcatus</name>
    <name type="common">Taiga tick</name>
    <dbReference type="NCBI Taxonomy" id="34615"/>
    <lineage>
        <taxon>Eukaryota</taxon>
        <taxon>Metazoa</taxon>
        <taxon>Ecdysozoa</taxon>
        <taxon>Arthropoda</taxon>
        <taxon>Chelicerata</taxon>
        <taxon>Arachnida</taxon>
        <taxon>Acari</taxon>
        <taxon>Parasitiformes</taxon>
        <taxon>Ixodida</taxon>
        <taxon>Ixodoidea</taxon>
        <taxon>Ixodidae</taxon>
        <taxon>Ixodinae</taxon>
        <taxon>Ixodes</taxon>
    </lineage>
</organism>
<evidence type="ECO:0000313" key="1">
    <source>
        <dbReference type="EMBL" id="KAG0411020.1"/>
    </source>
</evidence>
<sequence>PPGPGKPRMAGGTIAGLKRAISTVLRSSQMAWLMGNEDCARRARRVLVAENIMSVHRAFAAGTSG</sequence>